<dbReference type="PANTHER" id="PTHR10910">
    <property type="entry name" value="EUKARYOTE SPECIFIC DSRNA BINDING PROTEIN"/>
    <property type="match status" value="1"/>
</dbReference>
<dbReference type="PROSITE" id="PS50141">
    <property type="entry name" value="A_DEAMIN_EDITASE"/>
    <property type="match status" value="1"/>
</dbReference>
<sequence length="669" mass="74448">MGLIENKQRKITTNGGLQKNAISAFMEYGQKIGKKPTLECQAKKGGPLLSGNPMFVAYARLGDSLICQAEGPNKKEAQTKAADKALRLETAAAQGSQDAEETLAIPDKDPVSALMEHAQSLGLTATIKQVSKTGPSHCPTFRMYAKLDDRKFRMIEHGNTKDGRKKAANIALLQLQREGKIPKPKLRSSRGASGSNPRCDDFSDICPPGRNPLQMFNEHAQSQHLTCDVIETSPRRGPPHDLTFYMAACLGKQKFKSVTGKNLNEAKNRATAEALRHLKKMGKYELKSSQRTTEEMPHTIQTWDDRIAVETLTKFRSLVATENEDLSGRKVLAAILLYDNNEDELTVVSLGTGNRCITGDHLCVEGTVLNDSHAEIIAKRGFKRYMCEEISRAQTRRGSKILMQTSSGTLKVMSHLSFHLYISTAPCGDGAVFTRADPEDTGRNHAPIFRNRQHGLLRSKVENGEGTIPTDDIPQTLDGIRRGQRLRTMSCSDKICRWNVLGLQGALLSQFLEPIYLSSITLGMLFNDGHMSRAMCCRVDRDDQPLTGLPQEYRAQHPKLGCVTRVTDTRSVDRSSPISVNWNMADNSVEVTDGTRGMTTRNTPSRLCKRSLFLSYSRIEQNIGHRTYRETKDMATEYSAAKGVFESVMDENGYGHWVRKPLEVDLFHL</sequence>
<organism evidence="1">
    <name type="scientific">Magallana gigas</name>
    <name type="common">Pacific oyster</name>
    <name type="synonym">Crassostrea gigas</name>
    <dbReference type="NCBI Taxonomy" id="29159"/>
    <lineage>
        <taxon>Eukaryota</taxon>
        <taxon>Metazoa</taxon>
        <taxon>Spiralia</taxon>
        <taxon>Lophotrochozoa</taxon>
        <taxon>Mollusca</taxon>
        <taxon>Bivalvia</taxon>
        <taxon>Autobranchia</taxon>
        <taxon>Pteriomorphia</taxon>
        <taxon>Ostreida</taxon>
        <taxon>Ostreoidea</taxon>
        <taxon>Ostreidae</taxon>
        <taxon>Magallana</taxon>
    </lineage>
</organism>
<evidence type="ECO:0000313" key="1">
    <source>
        <dbReference type="EMBL" id="EKC29721.1"/>
    </source>
</evidence>
<dbReference type="GO" id="GO:0006396">
    <property type="term" value="P:RNA processing"/>
    <property type="evidence" value="ECO:0007669"/>
    <property type="project" value="InterPro"/>
</dbReference>
<dbReference type="GO" id="GO:0005730">
    <property type="term" value="C:nucleolus"/>
    <property type="evidence" value="ECO:0007669"/>
    <property type="project" value="TreeGrafter"/>
</dbReference>
<protein>
    <submittedName>
        <fullName evidence="1">Double-stranded RNA-specific adenosine deaminase</fullName>
    </submittedName>
</protein>
<dbReference type="GO" id="GO:0005737">
    <property type="term" value="C:cytoplasm"/>
    <property type="evidence" value="ECO:0007669"/>
    <property type="project" value="TreeGrafter"/>
</dbReference>
<dbReference type="InterPro" id="IPR014720">
    <property type="entry name" value="dsRBD_dom"/>
</dbReference>
<accession>K1R6W2</accession>
<dbReference type="GO" id="GO:0008251">
    <property type="term" value="F:tRNA-specific adenosine deaminase activity"/>
    <property type="evidence" value="ECO:0007669"/>
    <property type="project" value="TreeGrafter"/>
</dbReference>
<name>K1R6W2_MAGGI</name>
<reference evidence="1" key="1">
    <citation type="journal article" date="2012" name="Nature">
        <title>The oyster genome reveals stress adaptation and complexity of shell formation.</title>
        <authorList>
            <person name="Zhang G."/>
            <person name="Fang X."/>
            <person name="Guo X."/>
            <person name="Li L."/>
            <person name="Luo R."/>
            <person name="Xu F."/>
            <person name="Yang P."/>
            <person name="Zhang L."/>
            <person name="Wang X."/>
            <person name="Qi H."/>
            <person name="Xiong Z."/>
            <person name="Que H."/>
            <person name="Xie Y."/>
            <person name="Holland P.W."/>
            <person name="Paps J."/>
            <person name="Zhu Y."/>
            <person name="Wu F."/>
            <person name="Chen Y."/>
            <person name="Wang J."/>
            <person name="Peng C."/>
            <person name="Meng J."/>
            <person name="Yang L."/>
            <person name="Liu J."/>
            <person name="Wen B."/>
            <person name="Zhang N."/>
            <person name="Huang Z."/>
            <person name="Zhu Q."/>
            <person name="Feng Y."/>
            <person name="Mount A."/>
            <person name="Hedgecock D."/>
            <person name="Xu Z."/>
            <person name="Liu Y."/>
            <person name="Domazet-Loso T."/>
            <person name="Du Y."/>
            <person name="Sun X."/>
            <person name="Zhang S."/>
            <person name="Liu B."/>
            <person name="Cheng P."/>
            <person name="Jiang X."/>
            <person name="Li J."/>
            <person name="Fan D."/>
            <person name="Wang W."/>
            <person name="Fu W."/>
            <person name="Wang T."/>
            <person name="Wang B."/>
            <person name="Zhang J."/>
            <person name="Peng Z."/>
            <person name="Li Y."/>
            <person name="Li N."/>
            <person name="Wang J."/>
            <person name="Chen M."/>
            <person name="He Y."/>
            <person name="Tan F."/>
            <person name="Song X."/>
            <person name="Zheng Q."/>
            <person name="Huang R."/>
            <person name="Yang H."/>
            <person name="Du X."/>
            <person name="Chen L."/>
            <person name="Yang M."/>
            <person name="Gaffney P.M."/>
            <person name="Wang S."/>
            <person name="Luo L."/>
            <person name="She Z."/>
            <person name="Ming Y."/>
            <person name="Huang W."/>
            <person name="Zhang S."/>
            <person name="Huang B."/>
            <person name="Zhang Y."/>
            <person name="Qu T."/>
            <person name="Ni P."/>
            <person name="Miao G."/>
            <person name="Wang J."/>
            <person name="Wang Q."/>
            <person name="Steinberg C.E."/>
            <person name="Wang H."/>
            <person name="Li N."/>
            <person name="Qian L."/>
            <person name="Zhang G."/>
            <person name="Li Y."/>
            <person name="Yang H."/>
            <person name="Liu X."/>
            <person name="Wang J."/>
            <person name="Yin Y."/>
            <person name="Wang J."/>
        </authorList>
    </citation>
    <scope>NUCLEOTIDE SEQUENCE [LARGE SCALE GENOMIC DNA]</scope>
    <source>
        <strain evidence="1">05x7-T-G4-1.051#20</strain>
    </source>
</reference>
<dbReference type="SUPFAM" id="SSF54768">
    <property type="entry name" value="dsRNA-binding domain-like"/>
    <property type="match status" value="3"/>
</dbReference>
<dbReference type="GO" id="GO:0006382">
    <property type="term" value="P:adenosine to inosine editing"/>
    <property type="evidence" value="ECO:0007669"/>
    <property type="project" value="TreeGrafter"/>
</dbReference>
<dbReference type="GO" id="GO:0003726">
    <property type="term" value="F:double-stranded RNA adenosine deaminase activity"/>
    <property type="evidence" value="ECO:0007669"/>
    <property type="project" value="TreeGrafter"/>
</dbReference>
<dbReference type="SMART" id="SM00358">
    <property type="entry name" value="DSRM"/>
    <property type="match status" value="3"/>
</dbReference>
<dbReference type="EMBL" id="JH817688">
    <property type="protein sequence ID" value="EKC29721.1"/>
    <property type="molecule type" value="Genomic_DNA"/>
</dbReference>
<dbReference type="PANTHER" id="PTHR10910:SF107">
    <property type="entry name" value="DOUBLE-STRANDED RNA-SPECIFIC ADENOSINE DEAMINASE"/>
    <property type="match status" value="1"/>
</dbReference>
<dbReference type="Pfam" id="PF02137">
    <property type="entry name" value="A_deamin"/>
    <property type="match status" value="1"/>
</dbReference>
<dbReference type="Gene3D" id="3.30.160.20">
    <property type="match status" value="3"/>
</dbReference>
<dbReference type="HOGENOM" id="CLU_005382_3_1_1"/>
<dbReference type="GO" id="GO:0003725">
    <property type="term" value="F:double-stranded RNA binding"/>
    <property type="evidence" value="ECO:0007669"/>
    <property type="project" value="TreeGrafter"/>
</dbReference>
<dbReference type="InParanoid" id="K1R6W2"/>
<dbReference type="InterPro" id="IPR002466">
    <property type="entry name" value="A_deamin"/>
</dbReference>
<dbReference type="AlphaFoldDB" id="K1R6W2"/>
<gene>
    <name evidence="1" type="ORF">CGI_10012998</name>
</gene>
<dbReference type="Pfam" id="PF00035">
    <property type="entry name" value="dsrm"/>
    <property type="match status" value="3"/>
</dbReference>
<dbReference type="PROSITE" id="PS50137">
    <property type="entry name" value="DS_RBD"/>
    <property type="match status" value="3"/>
</dbReference>
<proteinExistence type="predicted"/>
<dbReference type="SMART" id="SM00552">
    <property type="entry name" value="ADEAMc"/>
    <property type="match status" value="1"/>
</dbReference>